<feature type="domain" description="Kinesin motor" evidence="8">
    <location>
        <begin position="1"/>
        <end position="327"/>
    </location>
</feature>
<dbReference type="Ensembl" id="ENSOGAT00000001754.2">
    <property type="protein sequence ID" value="ENSOGAP00000001562.2"/>
    <property type="gene ID" value="ENSOGAG00000001753.2"/>
</dbReference>
<evidence type="ECO:0000259" key="8">
    <source>
        <dbReference type="PROSITE" id="PS50067"/>
    </source>
</evidence>
<dbReference type="InterPro" id="IPR001752">
    <property type="entry name" value="Kinesin_motor_dom"/>
</dbReference>
<dbReference type="HOGENOM" id="CLU_001485_2_2_1"/>
<dbReference type="EMBL" id="AAQR03089952">
    <property type="status" value="NOT_ANNOTATED_CDS"/>
    <property type="molecule type" value="Genomic_DNA"/>
</dbReference>
<dbReference type="eggNOG" id="KOG0239">
    <property type="taxonomic scope" value="Eukaryota"/>
</dbReference>
<dbReference type="GO" id="GO:0046603">
    <property type="term" value="P:negative regulation of mitotic centrosome separation"/>
    <property type="evidence" value="ECO:0007669"/>
    <property type="project" value="Ensembl"/>
</dbReference>
<dbReference type="GO" id="GO:0015630">
    <property type="term" value="C:microtubule cytoskeleton"/>
    <property type="evidence" value="ECO:0007669"/>
    <property type="project" value="TreeGrafter"/>
</dbReference>
<dbReference type="PROSITE" id="PS50067">
    <property type="entry name" value="KINESIN_MOTOR_2"/>
    <property type="match status" value="1"/>
</dbReference>
<dbReference type="InterPro" id="IPR027640">
    <property type="entry name" value="Kinesin-like_fam"/>
</dbReference>
<evidence type="ECO:0000256" key="1">
    <source>
        <dbReference type="ARBA" id="ARBA00004245"/>
    </source>
</evidence>
<protein>
    <submittedName>
        <fullName evidence="9">Kinesin family member 25</fullName>
    </submittedName>
</protein>
<evidence type="ECO:0000256" key="3">
    <source>
        <dbReference type="ARBA" id="ARBA00022741"/>
    </source>
</evidence>
<dbReference type="PRINTS" id="PR00380">
    <property type="entry name" value="KINESINHEAVY"/>
</dbReference>
<dbReference type="GO" id="GO:0003777">
    <property type="term" value="F:microtubule motor activity"/>
    <property type="evidence" value="ECO:0007669"/>
    <property type="project" value="InterPro"/>
</dbReference>
<dbReference type="GO" id="GO:0007018">
    <property type="term" value="P:microtubule-based movement"/>
    <property type="evidence" value="ECO:0007669"/>
    <property type="project" value="InterPro"/>
</dbReference>
<dbReference type="EMBL" id="AAQR03089954">
    <property type="status" value="NOT_ANNOTATED_CDS"/>
    <property type="molecule type" value="Genomic_DNA"/>
</dbReference>
<dbReference type="PANTHER" id="PTHR47972:SF63">
    <property type="entry name" value="KINESIN FAMILY MEMBER 25"/>
    <property type="match status" value="1"/>
</dbReference>
<evidence type="ECO:0000256" key="5">
    <source>
        <dbReference type="ARBA" id="ARBA00023212"/>
    </source>
</evidence>
<dbReference type="STRING" id="30611.ENSOGAP00000001562"/>
<dbReference type="GO" id="GO:0008017">
    <property type="term" value="F:microtubule binding"/>
    <property type="evidence" value="ECO:0007669"/>
    <property type="project" value="InterPro"/>
</dbReference>
<keyword evidence="3 6" id="KW-0547">Nucleotide-binding</keyword>
<evidence type="ECO:0000313" key="9">
    <source>
        <dbReference type="Ensembl" id="ENSOGAP00000001562.2"/>
    </source>
</evidence>
<dbReference type="GeneTree" id="ENSGT00940000162166"/>
<feature type="binding site" evidence="6">
    <location>
        <begin position="36"/>
        <end position="43"/>
    </location>
    <ligand>
        <name>ATP</name>
        <dbReference type="ChEBI" id="CHEBI:30616"/>
    </ligand>
</feature>
<reference evidence="9" key="2">
    <citation type="submission" date="2025-08" db="UniProtKB">
        <authorList>
            <consortium name="Ensembl"/>
        </authorList>
    </citation>
    <scope>IDENTIFICATION</scope>
</reference>
<dbReference type="InterPro" id="IPR036961">
    <property type="entry name" value="Kinesin_motor_dom_sf"/>
</dbReference>
<evidence type="ECO:0000256" key="2">
    <source>
        <dbReference type="ARBA" id="ARBA00022490"/>
    </source>
</evidence>
<dbReference type="FunCoup" id="H0WJ98">
    <property type="interactions" value="77"/>
</dbReference>
<feature type="region of interest" description="Disordered" evidence="7">
    <location>
        <begin position="323"/>
        <end position="348"/>
    </location>
</feature>
<dbReference type="AlphaFoldDB" id="H0WJ98"/>
<dbReference type="GO" id="GO:0005524">
    <property type="term" value="F:ATP binding"/>
    <property type="evidence" value="ECO:0007669"/>
    <property type="project" value="UniProtKB-UniRule"/>
</dbReference>
<dbReference type="Gene3D" id="3.40.850.10">
    <property type="entry name" value="Kinesin motor domain"/>
    <property type="match status" value="1"/>
</dbReference>
<comment type="subcellular location">
    <subcellularLocation>
        <location evidence="1">Cytoplasm</location>
        <location evidence="1">Cytoskeleton</location>
    </subcellularLocation>
</comment>
<dbReference type="SMART" id="SM00129">
    <property type="entry name" value="KISc"/>
    <property type="match status" value="1"/>
</dbReference>
<keyword evidence="5" id="KW-0206">Cytoskeleton</keyword>
<dbReference type="GO" id="GO:0010507">
    <property type="term" value="P:negative regulation of autophagy"/>
    <property type="evidence" value="ECO:0007669"/>
    <property type="project" value="Ensembl"/>
</dbReference>
<keyword evidence="10" id="KW-1185">Reference proteome</keyword>
<dbReference type="GO" id="GO:0051294">
    <property type="term" value="P:establishment of spindle orientation"/>
    <property type="evidence" value="ECO:0007669"/>
    <property type="project" value="Ensembl"/>
</dbReference>
<evidence type="ECO:0000256" key="6">
    <source>
        <dbReference type="PROSITE-ProRule" id="PRU00283"/>
    </source>
</evidence>
<keyword evidence="4 6" id="KW-0067">ATP-binding</keyword>
<reference evidence="9" key="3">
    <citation type="submission" date="2025-09" db="UniProtKB">
        <authorList>
            <consortium name="Ensembl"/>
        </authorList>
    </citation>
    <scope>IDENTIFICATION</scope>
</reference>
<dbReference type="OMA" id="CIGMSGV"/>
<reference evidence="10" key="1">
    <citation type="submission" date="2011-03" db="EMBL/GenBank/DDBJ databases">
        <title>Version 3 of the genome sequence of Otolemur garnettii (Bushbaby).</title>
        <authorList>
            <consortium name="The Broad Institute Genome Sequencing Platform"/>
            <person name="Di Palma F."/>
            <person name="Johnson J."/>
            <person name="Lander E.S."/>
            <person name="Lindblad-Toh K."/>
            <person name="Jaffe D.B."/>
            <person name="Gnerre S."/>
            <person name="MacCallum I."/>
            <person name="Przybylski D."/>
            <person name="Ribeiro F.J."/>
            <person name="Burton J.N."/>
            <person name="Walker B.J."/>
            <person name="Sharpe T."/>
            <person name="Hall G."/>
        </authorList>
    </citation>
    <scope>NUCLEOTIDE SEQUENCE [LARGE SCALE GENOMIC DNA]</scope>
</reference>
<dbReference type="EMBL" id="AAQR03089953">
    <property type="status" value="NOT_ANNOTATED_CDS"/>
    <property type="molecule type" value="Genomic_DNA"/>
</dbReference>
<dbReference type="SUPFAM" id="SSF52540">
    <property type="entry name" value="P-loop containing nucleoside triphosphate hydrolases"/>
    <property type="match status" value="1"/>
</dbReference>
<evidence type="ECO:0000256" key="7">
    <source>
        <dbReference type="SAM" id="MobiDB-lite"/>
    </source>
</evidence>
<name>H0WJ98_OTOGA</name>
<proteinExistence type="inferred from homology"/>
<dbReference type="Proteomes" id="UP000005225">
    <property type="component" value="Unassembled WGS sequence"/>
</dbReference>
<comment type="similarity">
    <text evidence="6">Belongs to the TRAFAC class myosin-kinesin ATPase superfamily. Kinesin family.</text>
</comment>
<evidence type="ECO:0000256" key="4">
    <source>
        <dbReference type="ARBA" id="ARBA00022840"/>
    </source>
</evidence>
<sequence length="348" mass="37526">LRVYGPTESQRVVFGDVCPLLTSLLDGYNVCVMAHGQTGSGKSYTMLGPHPRGKEPQSDLGIVPRAVEELFRLISENPSTSPQVEISMVEVYNNDIFDLLAKDSSAVVSGVKREAMTAKDRRKEATPPTCEAASSATDLLRLIRRGLQLRAQHPTQVHEDSSRSHLIVTMTVTTAHCSDSTTDQQFSPPLGELVCPPHPPVVGRRRSGSGPVWALDPAGRLQQVRTQLQLVDLAGSECAGVSGVTGPALRETSWINRSLAALADVLGALSERHGHVPYRNSKLTHLLRGSLEGGDAKLLVILCISPSQKHVVQTLQGLGFGTRARQVERGQTRRQPPSPGWGSPNRPG</sequence>
<keyword evidence="2" id="KW-0963">Cytoplasm</keyword>
<organism evidence="9 10">
    <name type="scientific">Otolemur garnettii</name>
    <name type="common">Small-eared galago</name>
    <name type="synonym">Garnett's greater bushbaby</name>
    <dbReference type="NCBI Taxonomy" id="30611"/>
    <lineage>
        <taxon>Eukaryota</taxon>
        <taxon>Metazoa</taxon>
        <taxon>Chordata</taxon>
        <taxon>Craniata</taxon>
        <taxon>Vertebrata</taxon>
        <taxon>Euteleostomi</taxon>
        <taxon>Mammalia</taxon>
        <taxon>Eutheria</taxon>
        <taxon>Euarchontoglires</taxon>
        <taxon>Primates</taxon>
        <taxon>Strepsirrhini</taxon>
        <taxon>Lorisiformes</taxon>
        <taxon>Galagidae</taxon>
        <taxon>Otolemur</taxon>
    </lineage>
</organism>
<dbReference type="PANTHER" id="PTHR47972">
    <property type="entry name" value="KINESIN-LIKE PROTEIN KLP-3"/>
    <property type="match status" value="1"/>
</dbReference>
<dbReference type="GO" id="GO:0051647">
    <property type="term" value="P:nucleus localization"/>
    <property type="evidence" value="ECO:0007669"/>
    <property type="project" value="Ensembl"/>
</dbReference>
<dbReference type="Pfam" id="PF00225">
    <property type="entry name" value="Kinesin"/>
    <property type="match status" value="1"/>
</dbReference>
<accession>H0WJ98</accession>
<dbReference type="InterPro" id="IPR027417">
    <property type="entry name" value="P-loop_NTPase"/>
</dbReference>
<dbReference type="InParanoid" id="H0WJ98"/>
<evidence type="ECO:0000313" key="10">
    <source>
        <dbReference type="Proteomes" id="UP000005225"/>
    </source>
</evidence>
<keyword evidence="6" id="KW-0505">Motor protein</keyword>